<accession>A0AAV2D021</accession>
<dbReference type="Proteomes" id="UP001497516">
    <property type="component" value="Chromosome 10"/>
</dbReference>
<evidence type="ECO:0000313" key="3">
    <source>
        <dbReference type="Proteomes" id="UP001497516"/>
    </source>
</evidence>
<dbReference type="AlphaFoldDB" id="A0AAV2D021"/>
<organism evidence="2 3">
    <name type="scientific">Linum trigynum</name>
    <dbReference type="NCBI Taxonomy" id="586398"/>
    <lineage>
        <taxon>Eukaryota</taxon>
        <taxon>Viridiplantae</taxon>
        <taxon>Streptophyta</taxon>
        <taxon>Embryophyta</taxon>
        <taxon>Tracheophyta</taxon>
        <taxon>Spermatophyta</taxon>
        <taxon>Magnoliopsida</taxon>
        <taxon>eudicotyledons</taxon>
        <taxon>Gunneridae</taxon>
        <taxon>Pentapetalae</taxon>
        <taxon>rosids</taxon>
        <taxon>fabids</taxon>
        <taxon>Malpighiales</taxon>
        <taxon>Linaceae</taxon>
        <taxon>Linum</taxon>
    </lineage>
</organism>
<name>A0AAV2D021_9ROSI</name>
<reference evidence="2 3" key="1">
    <citation type="submission" date="2024-04" db="EMBL/GenBank/DDBJ databases">
        <authorList>
            <person name="Fracassetti M."/>
        </authorList>
    </citation>
    <scope>NUCLEOTIDE SEQUENCE [LARGE SCALE GENOMIC DNA]</scope>
</reference>
<dbReference type="EMBL" id="OZ034814">
    <property type="protein sequence ID" value="CAL1361493.1"/>
    <property type="molecule type" value="Genomic_DNA"/>
</dbReference>
<evidence type="ECO:0000256" key="1">
    <source>
        <dbReference type="SAM" id="MobiDB-lite"/>
    </source>
</evidence>
<proteinExistence type="predicted"/>
<evidence type="ECO:0000313" key="2">
    <source>
        <dbReference type="EMBL" id="CAL1361493.1"/>
    </source>
</evidence>
<gene>
    <name evidence="2" type="ORF">LTRI10_LOCUS8866</name>
</gene>
<sequence>MRGVAMAPVGADAESETLGNPCRAGQASGKQESRPRLLPTPPGLGLMEARVKGKAPGYEGEPMFGDSRGG</sequence>
<feature type="region of interest" description="Disordered" evidence="1">
    <location>
        <begin position="1"/>
        <end position="44"/>
    </location>
</feature>
<keyword evidence="3" id="KW-1185">Reference proteome</keyword>
<protein>
    <submittedName>
        <fullName evidence="2">Uncharacterized protein</fullName>
    </submittedName>
</protein>